<gene>
    <name evidence="2" type="ORF">GCM10010104_11570</name>
</gene>
<comment type="caution">
    <text evidence="2">The sequence shown here is derived from an EMBL/GenBank/DDBJ whole genome shotgun (WGS) entry which is preliminary data.</text>
</comment>
<name>A0ABN3D7J7_9ACTN</name>
<proteinExistence type="predicted"/>
<evidence type="ECO:0000256" key="1">
    <source>
        <dbReference type="SAM" id="MobiDB-lite"/>
    </source>
</evidence>
<evidence type="ECO:0000313" key="2">
    <source>
        <dbReference type="EMBL" id="GAA2222572.1"/>
    </source>
</evidence>
<dbReference type="Proteomes" id="UP001501474">
    <property type="component" value="Unassembled WGS sequence"/>
</dbReference>
<protein>
    <submittedName>
        <fullName evidence="2">Uncharacterized protein</fullName>
    </submittedName>
</protein>
<dbReference type="EMBL" id="BAAART010000025">
    <property type="protein sequence ID" value="GAA2222572.1"/>
    <property type="molecule type" value="Genomic_DNA"/>
</dbReference>
<keyword evidence="3" id="KW-1185">Reference proteome</keyword>
<evidence type="ECO:0000313" key="3">
    <source>
        <dbReference type="Proteomes" id="UP001501474"/>
    </source>
</evidence>
<accession>A0ABN3D7J7</accession>
<feature type="region of interest" description="Disordered" evidence="1">
    <location>
        <begin position="1"/>
        <end position="28"/>
    </location>
</feature>
<organism evidence="2 3">
    <name type="scientific">Streptomyces indiaensis</name>
    <dbReference type="NCBI Taxonomy" id="284033"/>
    <lineage>
        <taxon>Bacteria</taxon>
        <taxon>Bacillati</taxon>
        <taxon>Actinomycetota</taxon>
        <taxon>Actinomycetes</taxon>
        <taxon>Kitasatosporales</taxon>
        <taxon>Streptomycetaceae</taxon>
        <taxon>Streptomyces</taxon>
    </lineage>
</organism>
<sequence>MPVSAPAVHGVGGSAATPSGPRRMQQAPPRLAFGGTLDIDVWLEAVMLTV</sequence>
<reference evidence="2 3" key="1">
    <citation type="journal article" date="2019" name="Int. J. Syst. Evol. Microbiol.">
        <title>The Global Catalogue of Microorganisms (GCM) 10K type strain sequencing project: providing services to taxonomists for standard genome sequencing and annotation.</title>
        <authorList>
            <consortium name="The Broad Institute Genomics Platform"/>
            <consortium name="The Broad Institute Genome Sequencing Center for Infectious Disease"/>
            <person name="Wu L."/>
            <person name="Ma J."/>
        </authorList>
    </citation>
    <scope>NUCLEOTIDE SEQUENCE [LARGE SCALE GENOMIC DNA]</scope>
    <source>
        <strain evidence="2 3">JCM 3053</strain>
    </source>
</reference>